<organism evidence="2 3">
    <name type="scientific">Limisphaera ngatamarikiensis</name>
    <dbReference type="NCBI Taxonomy" id="1324935"/>
    <lineage>
        <taxon>Bacteria</taxon>
        <taxon>Pseudomonadati</taxon>
        <taxon>Verrucomicrobiota</taxon>
        <taxon>Verrucomicrobiia</taxon>
        <taxon>Limisphaerales</taxon>
        <taxon>Limisphaeraceae</taxon>
        <taxon>Limisphaera</taxon>
    </lineage>
</organism>
<accession>A0A6M1RU43</accession>
<sequence length="357" mass="41028">MTTTNPTSYTIPWNLVTRNLHGHELLRKKLLQKIQKLTRHLRRFPPDTVHLLVVLEKHPKKEEYTAGLTLRVPSNILRAEQSGGDVIQALDEAVKTLLRELESLKAELRRDTFWKRKARRAALRQMKAAGFAAEPQPEGEGPQNMGDVIRALLAEHYQRLLRFVRRQLWHDITAGELAPGAIDPRAVVDEVARRALRDPGRKPARVSWVLWLFQLAHQELQRRRKEVQRRQKEVVPIETETQVPEALLAEGYDPEQPLDIIERELEPSVATTADLVADPRAEPPDQWVARRELLGELRRLVSQWPRQEREAFELHFVEGFEPEEVAMILGLTAAQGRALIQQIQARLRNALLELAAV</sequence>
<dbReference type="InterPro" id="IPR013324">
    <property type="entry name" value="RNA_pol_sigma_r3/r4-like"/>
</dbReference>
<feature type="domain" description="RNA polymerase sigma factor 70 region 4 type 2" evidence="1">
    <location>
        <begin position="295"/>
        <end position="334"/>
    </location>
</feature>
<dbReference type="Gene3D" id="3.30.160.100">
    <property type="entry name" value="Ribosome hibernation promotion factor-like"/>
    <property type="match status" value="1"/>
</dbReference>
<dbReference type="GO" id="GO:0006352">
    <property type="term" value="P:DNA-templated transcription initiation"/>
    <property type="evidence" value="ECO:0007669"/>
    <property type="project" value="InterPro"/>
</dbReference>
<dbReference type="InterPro" id="IPR036388">
    <property type="entry name" value="WH-like_DNA-bd_sf"/>
</dbReference>
<dbReference type="InterPro" id="IPR003489">
    <property type="entry name" value="RHF/RaiA"/>
</dbReference>
<comment type="caution">
    <text evidence="2">The sequence shown here is derived from an EMBL/GenBank/DDBJ whole genome shotgun (WGS) entry which is preliminary data.</text>
</comment>
<dbReference type="GO" id="GO:0016987">
    <property type="term" value="F:sigma factor activity"/>
    <property type="evidence" value="ECO:0007669"/>
    <property type="project" value="InterPro"/>
</dbReference>
<gene>
    <name evidence="2" type="ORF">G4L39_02580</name>
</gene>
<dbReference type="AlphaFoldDB" id="A0A6M1RU43"/>
<dbReference type="SUPFAM" id="SSF88659">
    <property type="entry name" value="Sigma3 and sigma4 domains of RNA polymerase sigma factors"/>
    <property type="match status" value="1"/>
</dbReference>
<reference evidence="2 3" key="1">
    <citation type="submission" date="2020-02" db="EMBL/GenBank/DDBJ databases">
        <title>Draft genome sequence of Limisphaera ngatamarikiensis NGM72.4T, a thermophilic Verrucomicrobia grouped in subdivision 3.</title>
        <authorList>
            <person name="Carere C.R."/>
            <person name="Steen J."/>
            <person name="Hugenholtz P."/>
            <person name="Stott M.B."/>
        </authorList>
    </citation>
    <scope>NUCLEOTIDE SEQUENCE [LARGE SCALE GENOMIC DNA]</scope>
    <source>
        <strain evidence="2 3">NGM72.4</strain>
    </source>
</reference>
<dbReference type="Gene3D" id="1.10.10.10">
    <property type="entry name" value="Winged helix-like DNA-binding domain superfamily/Winged helix DNA-binding domain"/>
    <property type="match status" value="1"/>
</dbReference>
<dbReference type="RefSeq" id="WP_165105670.1">
    <property type="nucleotide sequence ID" value="NZ_JAAKYA010000014.1"/>
</dbReference>
<protein>
    <recommendedName>
        <fullName evidence="1">RNA polymerase sigma factor 70 region 4 type 2 domain-containing protein</fullName>
    </recommendedName>
</protein>
<evidence type="ECO:0000313" key="2">
    <source>
        <dbReference type="EMBL" id="NGO38282.1"/>
    </source>
</evidence>
<name>A0A6M1RU43_9BACT</name>
<keyword evidence="3" id="KW-1185">Reference proteome</keyword>
<dbReference type="Pfam" id="PF02482">
    <property type="entry name" value="Ribosomal_S30AE"/>
    <property type="match status" value="1"/>
</dbReference>
<dbReference type="SUPFAM" id="SSF69754">
    <property type="entry name" value="Ribosome binding protein Y (YfiA homologue)"/>
    <property type="match status" value="1"/>
</dbReference>
<dbReference type="EMBL" id="JAAKYA010000014">
    <property type="protein sequence ID" value="NGO38282.1"/>
    <property type="molecule type" value="Genomic_DNA"/>
</dbReference>
<dbReference type="Proteomes" id="UP000477311">
    <property type="component" value="Unassembled WGS sequence"/>
</dbReference>
<evidence type="ECO:0000313" key="3">
    <source>
        <dbReference type="Proteomes" id="UP000477311"/>
    </source>
</evidence>
<dbReference type="InterPro" id="IPR036567">
    <property type="entry name" value="RHF-like"/>
</dbReference>
<dbReference type="GO" id="GO:0003677">
    <property type="term" value="F:DNA binding"/>
    <property type="evidence" value="ECO:0007669"/>
    <property type="project" value="InterPro"/>
</dbReference>
<proteinExistence type="predicted"/>
<evidence type="ECO:0000259" key="1">
    <source>
        <dbReference type="Pfam" id="PF08281"/>
    </source>
</evidence>
<dbReference type="InterPro" id="IPR013249">
    <property type="entry name" value="RNA_pol_sigma70_r4_t2"/>
</dbReference>
<dbReference type="Pfam" id="PF08281">
    <property type="entry name" value="Sigma70_r4_2"/>
    <property type="match status" value="1"/>
</dbReference>